<protein>
    <recommendedName>
        <fullName evidence="4">Phage replication protein O</fullName>
    </recommendedName>
</protein>
<comment type="caution">
    <text evidence="2">The sequence shown here is derived from an EMBL/GenBank/DDBJ whole genome shotgun (WGS) entry which is preliminary data.</text>
</comment>
<accession>A0ABW0QHB7</accession>
<reference evidence="3" key="1">
    <citation type="journal article" date="2019" name="Int. J. Syst. Evol. Microbiol.">
        <title>The Global Catalogue of Microorganisms (GCM) 10K type strain sequencing project: providing services to taxonomists for standard genome sequencing and annotation.</title>
        <authorList>
            <consortium name="The Broad Institute Genomics Platform"/>
            <consortium name="The Broad Institute Genome Sequencing Center for Infectious Disease"/>
            <person name="Wu L."/>
            <person name="Ma J."/>
        </authorList>
    </citation>
    <scope>NUCLEOTIDE SEQUENCE [LARGE SCALE GENOMIC DNA]</scope>
    <source>
        <strain evidence="3">CGMCC 4.7277</strain>
    </source>
</reference>
<feature type="region of interest" description="Disordered" evidence="1">
    <location>
        <begin position="97"/>
        <end position="159"/>
    </location>
</feature>
<dbReference type="RefSeq" id="WP_157090233.1">
    <property type="nucleotide sequence ID" value="NZ_JBHSMX010000066.1"/>
</dbReference>
<evidence type="ECO:0008006" key="4">
    <source>
        <dbReference type="Google" id="ProtNLM"/>
    </source>
</evidence>
<sequence>MDNEELAELEPMTRLLFVYLWMLADREGRLEDRPKRIAAQALAYDRAADVGAMLGDLQSAGFIARYVVGGTAVIQIVNFTKHQAPHVREAASTLPEMGREQGEELPKHNLGSAEAPPGHNLGSAEASPRSPDSGFLIPDSGLGTAQDKPAVPSRKAKGVKTGMPAEFGVSDRVKAWAKEKGFDRLDEHLDAFKRKVAAKGYTNVSWDDAFMEAVREDWAKLRVQSTGGAWGGRPQPAQVSDVWHESAAGVDRKAAELGLTPIGSLESRPVFRARVLAAAKKSEMAVA</sequence>
<dbReference type="Proteomes" id="UP001596084">
    <property type="component" value="Unassembled WGS sequence"/>
</dbReference>
<evidence type="ECO:0000313" key="2">
    <source>
        <dbReference type="EMBL" id="MFC5524030.1"/>
    </source>
</evidence>
<keyword evidence="3" id="KW-1185">Reference proteome</keyword>
<gene>
    <name evidence="2" type="ORF">ACFPP7_24430</name>
</gene>
<name>A0ABW0QHB7_9BURK</name>
<evidence type="ECO:0000313" key="3">
    <source>
        <dbReference type="Proteomes" id="UP001596084"/>
    </source>
</evidence>
<proteinExistence type="predicted"/>
<organism evidence="2 3">
    <name type="scientific">Polaromonas jejuensis</name>
    <dbReference type="NCBI Taxonomy" id="457502"/>
    <lineage>
        <taxon>Bacteria</taxon>
        <taxon>Pseudomonadati</taxon>
        <taxon>Pseudomonadota</taxon>
        <taxon>Betaproteobacteria</taxon>
        <taxon>Burkholderiales</taxon>
        <taxon>Comamonadaceae</taxon>
        <taxon>Polaromonas</taxon>
    </lineage>
</organism>
<dbReference type="EMBL" id="JBHSMX010000066">
    <property type="protein sequence ID" value="MFC5524030.1"/>
    <property type="molecule type" value="Genomic_DNA"/>
</dbReference>
<evidence type="ECO:0000256" key="1">
    <source>
        <dbReference type="SAM" id="MobiDB-lite"/>
    </source>
</evidence>
<feature type="compositionally biased region" description="Basic and acidic residues" evidence="1">
    <location>
        <begin position="97"/>
        <end position="107"/>
    </location>
</feature>